<gene>
    <name evidence="3" type="ORF">ACH407_26325</name>
</gene>
<sequence>MGRSTPATETTHPTDRSANPAPRPASFPELQRATADLQPPFAVADLGALRANAAQMVRRAGGKPIRLASKSLRCRRLIGDVLRLPGFSGVLAFTLPEALWLAAEHEDVLVGYPTTDAPALRHLAGDRRLAERVTLMVDSVEHLDLIASVVGPDGPPLRVCLDLDASLRLAGGRVHLGMRRSPLHSPEQTRDLALAVLARPRFRLVGLMAYEGQIAGVGDDQPGPALARAAVRLVQRVSTRELRERRAAAVGAVRALAPLEFVNGGGTGSLETTSAEPAVTELGAGSGLYAPGLFDHYRRFRPSPAAHFVLPVVRRPGVRHVTVLGGGWAASGPAGADRLPLPVRPTGLRLLPREGAGEVQTPLTGRAADALRLGDRVWFRHAKAGELCERVNELHLVEGDRIVDVVPTYRGEGHAFL</sequence>
<keyword evidence="4" id="KW-1185">Reference proteome</keyword>
<dbReference type="Pfam" id="PF01168">
    <property type="entry name" value="Ala_racemase_N"/>
    <property type="match status" value="1"/>
</dbReference>
<dbReference type="Gene3D" id="3.20.20.10">
    <property type="entry name" value="Alanine racemase"/>
    <property type="match status" value="1"/>
</dbReference>
<dbReference type="InterPro" id="IPR001608">
    <property type="entry name" value="Ala_racemase_N"/>
</dbReference>
<feature type="compositionally biased region" description="Polar residues" evidence="1">
    <location>
        <begin position="1"/>
        <end position="11"/>
    </location>
</feature>
<evidence type="ECO:0000259" key="2">
    <source>
        <dbReference type="Pfam" id="PF01168"/>
    </source>
</evidence>
<accession>A0ABW7UE17</accession>
<feature type="region of interest" description="Disordered" evidence="1">
    <location>
        <begin position="1"/>
        <end position="26"/>
    </location>
</feature>
<organism evidence="3 4">
    <name type="scientific">Streptomyces litmocidini</name>
    <dbReference type="NCBI Taxonomy" id="67318"/>
    <lineage>
        <taxon>Bacteria</taxon>
        <taxon>Bacillati</taxon>
        <taxon>Actinomycetota</taxon>
        <taxon>Actinomycetes</taxon>
        <taxon>Kitasatosporales</taxon>
        <taxon>Streptomycetaceae</taxon>
        <taxon>Streptomyces</taxon>
    </lineage>
</organism>
<evidence type="ECO:0000313" key="3">
    <source>
        <dbReference type="EMBL" id="MFI1717074.1"/>
    </source>
</evidence>
<protein>
    <submittedName>
        <fullName evidence="3">Amino acid deaminase/aldolase</fullName>
    </submittedName>
</protein>
<dbReference type="EMBL" id="JBIRUI010000012">
    <property type="protein sequence ID" value="MFI1717074.1"/>
    <property type="molecule type" value="Genomic_DNA"/>
</dbReference>
<dbReference type="Proteomes" id="UP001611339">
    <property type="component" value="Unassembled WGS sequence"/>
</dbReference>
<reference evidence="3 4" key="1">
    <citation type="submission" date="2024-10" db="EMBL/GenBank/DDBJ databases">
        <title>The Natural Products Discovery Center: Release of the First 8490 Sequenced Strains for Exploring Actinobacteria Biosynthetic Diversity.</title>
        <authorList>
            <person name="Kalkreuter E."/>
            <person name="Kautsar S.A."/>
            <person name="Yang D."/>
            <person name="Bader C.D."/>
            <person name="Teijaro C.N."/>
            <person name="Fluegel L."/>
            <person name="Davis C.M."/>
            <person name="Simpson J.R."/>
            <person name="Lauterbach L."/>
            <person name="Steele A.D."/>
            <person name="Gui C."/>
            <person name="Meng S."/>
            <person name="Li G."/>
            <person name="Viehrig K."/>
            <person name="Ye F."/>
            <person name="Su P."/>
            <person name="Kiefer A.F."/>
            <person name="Nichols A."/>
            <person name="Cepeda A.J."/>
            <person name="Yan W."/>
            <person name="Fan B."/>
            <person name="Jiang Y."/>
            <person name="Adhikari A."/>
            <person name="Zheng C.-J."/>
            <person name="Schuster L."/>
            <person name="Cowan T.M."/>
            <person name="Smanski M.J."/>
            <person name="Chevrette M.G."/>
            <person name="De Carvalho L.P.S."/>
            <person name="Shen B."/>
        </authorList>
    </citation>
    <scope>NUCLEOTIDE SEQUENCE [LARGE SCALE GENOMIC DNA]</scope>
    <source>
        <strain evidence="3 4">NPDC020602</strain>
    </source>
</reference>
<dbReference type="PANTHER" id="PTHR28004:SF2">
    <property type="entry name" value="D-SERINE DEHYDRATASE"/>
    <property type="match status" value="1"/>
</dbReference>
<dbReference type="CDD" id="cd06813">
    <property type="entry name" value="PLPDE_III_DSD_D-TA_like_2"/>
    <property type="match status" value="1"/>
</dbReference>
<evidence type="ECO:0000256" key="1">
    <source>
        <dbReference type="SAM" id="MobiDB-lite"/>
    </source>
</evidence>
<feature type="domain" description="Alanine racemase N-terminal" evidence="2">
    <location>
        <begin position="45"/>
        <end position="220"/>
    </location>
</feature>
<evidence type="ECO:0000313" key="4">
    <source>
        <dbReference type="Proteomes" id="UP001611339"/>
    </source>
</evidence>
<proteinExistence type="predicted"/>
<dbReference type="InterPro" id="IPR029066">
    <property type="entry name" value="PLP-binding_barrel"/>
</dbReference>
<name>A0ABW7UE17_9ACTN</name>
<dbReference type="SUPFAM" id="SSF51419">
    <property type="entry name" value="PLP-binding barrel"/>
    <property type="match status" value="1"/>
</dbReference>
<dbReference type="PANTHER" id="PTHR28004">
    <property type="entry name" value="ZGC:162816-RELATED"/>
    <property type="match status" value="1"/>
</dbReference>
<comment type="caution">
    <text evidence="3">The sequence shown here is derived from an EMBL/GenBank/DDBJ whole genome shotgun (WGS) entry which is preliminary data.</text>
</comment>
<dbReference type="InterPro" id="IPR051466">
    <property type="entry name" value="D-amino_acid_metab_enzyme"/>
</dbReference>
<dbReference type="RefSeq" id="WP_398711364.1">
    <property type="nucleotide sequence ID" value="NZ_JBIRUI010000012.1"/>
</dbReference>